<reference evidence="2" key="1">
    <citation type="submission" date="2018-05" db="EMBL/GenBank/DDBJ databases">
        <authorList>
            <person name="Lanie J.A."/>
            <person name="Ng W.-L."/>
            <person name="Kazmierczak K.M."/>
            <person name="Andrzejewski T.M."/>
            <person name="Davidsen T.M."/>
            <person name="Wayne K.J."/>
            <person name="Tettelin H."/>
            <person name="Glass J.I."/>
            <person name="Rusch D."/>
            <person name="Podicherti R."/>
            <person name="Tsui H.-C.T."/>
            <person name="Winkler M.E."/>
        </authorList>
    </citation>
    <scope>NUCLEOTIDE SEQUENCE</scope>
</reference>
<dbReference type="InterPro" id="IPR036514">
    <property type="entry name" value="SGNH_hydro_sf"/>
</dbReference>
<feature type="domain" description="SGNH hydrolase-type esterase" evidence="1">
    <location>
        <begin position="35"/>
        <end position="135"/>
    </location>
</feature>
<proteinExistence type="predicted"/>
<dbReference type="PANTHER" id="PTHR30383">
    <property type="entry name" value="THIOESTERASE 1/PROTEASE 1/LYSOPHOSPHOLIPASE L1"/>
    <property type="match status" value="1"/>
</dbReference>
<accession>A0A382PE44</accession>
<protein>
    <recommendedName>
        <fullName evidence="1">SGNH hydrolase-type esterase domain-containing protein</fullName>
    </recommendedName>
</protein>
<dbReference type="InterPro" id="IPR013830">
    <property type="entry name" value="SGNH_hydro"/>
</dbReference>
<dbReference type="Gene3D" id="3.40.50.1110">
    <property type="entry name" value="SGNH hydrolase"/>
    <property type="match status" value="1"/>
</dbReference>
<dbReference type="GO" id="GO:0004622">
    <property type="term" value="F:phosphatidylcholine lysophospholipase activity"/>
    <property type="evidence" value="ECO:0007669"/>
    <property type="project" value="TreeGrafter"/>
</dbReference>
<dbReference type="Pfam" id="PF13472">
    <property type="entry name" value="Lipase_GDSL_2"/>
    <property type="match status" value="1"/>
</dbReference>
<evidence type="ECO:0000259" key="1">
    <source>
        <dbReference type="Pfam" id="PF13472"/>
    </source>
</evidence>
<evidence type="ECO:0000313" key="2">
    <source>
        <dbReference type="EMBL" id="SVC71669.1"/>
    </source>
</evidence>
<dbReference type="SUPFAM" id="SSF52266">
    <property type="entry name" value="SGNH hydrolase"/>
    <property type="match status" value="1"/>
</dbReference>
<dbReference type="PANTHER" id="PTHR30383:SF24">
    <property type="entry name" value="THIOESTERASE 1_PROTEASE 1_LYSOPHOSPHOLIPASE L1"/>
    <property type="match status" value="1"/>
</dbReference>
<feature type="non-terminal residue" evidence="2">
    <location>
        <position position="138"/>
    </location>
</feature>
<organism evidence="2">
    <name type="scientific">marine metagenome</name>
    <dbReference type="NCBI Taxonomy" id="408172"/>
    <lineage>
        <taxon>unclassified sequences</taxon>
        <taxon>metagenomes</taxon>
        <taxon>ecological metagenomes</taxon>
    </lineage>
</organism>
<dbReference type="AlphaFoldDB" id="A0A382PE44"/>
<sequence length="138" mass="14648">MENGYVKQLVKTSAFLLTLIAIWPAQAKDPVVLTFGDSLTAGYGLPRADGFVAQLQAALKQSGKAVRVKNGSVSGDTTSSGRARLAWILNEAVDLVIVELGANDALLGIPPRVTRKNLGAILVELKRRKIPVLLAGML</sequence>
<gene>
    <name evidence="2" type="ORF">METZ01_LOCUS324523</name>
</gene>
<name>A0A382PE44_9ZZZZ</name>
<dbReference type="InterPro" id="IPR051532">
    <property type="entry name" value="Ester_Hydrolysis_Enzymes"/>
</dbReference>
<dbReference type="EMBL" id="UINC01106776">
    <property type="protein sequence ID" value="SVC71669.1"/>
    <property type="molecule type" value="Genomic_DNA"/>
</dbReference>